<organism evidence="2">
    <name type="scientific">Salmonella enterica subsp. enterica serovar Agona</name>
    <dbReference type="NCBI Taxonomy" id="58095"/>
    <lineage>
        <taxon>Bacteria</taxon>
        <taxon>Pseudomonadati</taxon>
        <taxon>Pseudomonadota</taxon>
        <taxon>Gammaproteobacteria</taxon>
        <taxon>Enterobacterales</taxon>
        <taxon>Enterobacteriaceae</taxon>
        <taxon>Salmonella</taxon>
    </lineage>
</organism>
<dbReference type="EMBL" id="DAATXT010000099">
    <property type="protein sequence ID" value="HAF0562919.1"/>
    <property type="molecule type" value="Genomic_DNA"/>
</dbReference>
<evidence type="ECO:0000313" key="2">
    <source>
        <dbReference type="EMBL" id="HAF0562919.1"/>
    </source>
</evidence>
<evidence type="ECO:0000259" key="1">
    <source>
        <dbReference type="Pfam" id="PF07693"/>
    </source>
</evidence>
<reference evidence="2" key="1">
    <citation type="journal article" date="2018" name="Genome Biol.">
        <title>SKESA: strategic k-mer extension for scrupulous assemblies.</title>
        <authorList>
            <person name="Souvorov A."/>
            <person name="Agarwala R."/>
            <person name="Lipman D.J."/>
        </authorList>
    </citation>
    <scope>NUCLEOTIDE SEQUENCE</scope>
    <source>
        <strain evidence="2">12-3191</strain>
    </source>
</reference>
<dbReference type="InterPro" id="IPR027417">
    <property type="entry name" value="P-loop_NTPase"/>
</dbReference>
<comment type="caution">
    <text evidence="2">The sequence shown here is derived from an EMBL/GenBank/DDBJ whole genome shotgun (WGS) entry which is preliminary data.</text>
</comment>
<gene>
    <name evidence="2" type="ORF">G9C70_004733</name>
</gene>
<dbReference type="Gene3D" id="3.40.50.300">
    <property type="entry name" value="P-loop containing nucleotide triphosphate hydrolases"/>
    <property type="match status" value="1"/>
</dbReference>
<protein>
    <recommendedName>
        <fullName evidence="1">KAP NTPase domain-containing protein</fullName>
    </recommendedName>
</protein>
<feature type="domain" description="KAP NTPase" evidence="1">
    <location>
        <begin position="10"/>
        <end position="201"/>
    </location>
</feature>
<accession>A0A741A2B0</accession>
<proteinExistence type="predicted"/>
<dbReference type="Pfam" id="PF07693">
    <property type="entry name" value="KAP_NTPase"/>
    <property type="match status" value="1"/>
</dbReference>
<name>A0A741A2B0_SALET</name>
<reference evidence="2" key="2">
    <citation type="submission" date="2018-07" db="EMBL/GenBank/DDBJ databases">
        <authorList>
            <consortium name="NCBI Pathogen Detection Project"/>
        </authorList>
    </citation>
    <scope>NUCLEOTIDE SEQUENCE</scope>
    <source>
        <strain evidence="2">12-3191</strain>
    </source>
</reference>
<dbReference type="SUPFAM" id="SSF52540">
    <property type="entry name" value="P-loop containing nucleoside triphosphate hydrolases"/>
    <property type="match status" value="1"/>
</dbReference>
<feature type="non-terminal residue" evidence="2">
    <location>
        <position position="211"/>
    </location>
</feature>
<sequence length="211" mass="23524">MSLSVVREQILNFVSKSAPSVMAIKGEWGVGKTFSWNKFLLEAKSENMISASRYSYVSLFGISSLDRLKYSIFENAVSKDSIGHDPSLDSLRKNTLGMLEILGRGSWSKLKELPYIKSAAPAIDAWSFMSVSDSLICIDDLERKGSSLELKDVLGLISLLKEQKKCKVILLLNDGTKEVADYEKFKEKVIDIELHFSPTPNESAQIAYDNS</sequence>
<dbReference type="AlphaFoldDB" id="A0A741A2B0"/>
<dbReference type="InterPro" id="IPR011646">
    <property type="entry name" value="KAP_P-loop"/>
</dbReference>